<keyword evidence="6" id="KW-0547">Nucleotide-binding</keyword>
<dbReference type="CDD" id="cd18793">
    <property type="entry name" value="SF2_C_SNF"/>
    <property type="match status" value="1"/>
</dbReference>
<keyword evidence="1" id="KW-0378">Hydrolase</keyword>
<proteinExistence type="predicted"/>
<dbReference type="GO" id="GO:0008270">
    <property type="term" value="F:zinc ion binding"/>
    <property type="evidence" value="ECO:0007669"/>
    <property type="project" value="UniProtKB-KW"/>
</dbReference>
<gene>
    <name evidence="6" type="ordered locus">Solca_1250</name>
</gene>
<dbReference type="SUPFAM" id="SSF52540">
    <property type="entry name" value="P-loop containing nucleoside triphosphate hydrolases"/>
    <property type="match status" value="2"/>
</dbReference>
<keyword evidence="2" id="KW-0863">Zinc-finger</keyword>
<dbReference type="PANTHER" id="PTHR45629">
    <property type="entry name" value="SNF2/RAD54 FAMILY MEMBER"/>
    <property type="match status" value="1"/>
</dbReference>
<keyword evidence="7" id="KW-1185">Reference proteome</keyword>
<feature type="domain" description="Helicase ATP-binding" evidence="4">
    <location>
        <begin position="702"/>
        <end position="861"/>
    </location>
</feature>
<dbReference type="SMART" id="SM00487">
    <property type="entry name" value="DEXDc"/>
    <property type="match status" value="1"/>
</dbReference>
<name>H8KVG4_SOLCM</name>
<dbReference type="AlphaFoldDB" id="H8KVG4"/>
<dbReference type="Pfam" id="PF00176">
    <property type="entry name" value="SNF2-rel_dom"/>
    <property type="match status" value="1"/>
</dbReference>
<dbReference type="PROSITE" id="PS50966">
    <property type="entry name" value="ZF_SWIM"/>
    <property type="match status" value="1"/>
</dbReference>
<dbReference type="Gene3D" id="3.40.50.300">
    <property type="entry name" value="P-loop containing nucleotide triphosphate hydrolases"/>
    <property type="match status" value="1"/>
</dbReference>
<dbReference type="eggNOG" id="COG0553">
    <property type="taxonomic scope" value="Bacteria"/>
</dbReference>
<dbReference type="STRING" id="929556.Solca_1250"/>
<dbReference type="InterPro" id="IPR050496">
    <property type="entry name" value="SNF2_RAD54_helicase_repair"/>
</dbReference>
<evidence type="ECO:0000259" key="4">
    <source>
        <dbReference type="PROSITE" id="PS51192"/>
    </source>
</evidence>
<evidence type="ECO:0000313" key="7">
    <source>
        <dbReference type="Proteomes" id="UP000007590"/>
    </source>
</evidence>
<reference evidence="6" key="1">
    <citation type="submission" date="2012-02" db="EMBL/GenBank/DDBJ databases">
        <title>The complete genome of Solitalea canadensis DSM 3403.</title>
        <authorList>
            <consortium name="US DOE Joint Genome Institute (JGI-PGF)"/>
            <person name="Lucas S."/>
            <person name="Copeland A."/>
            <person name="Lapidus A."/>
            <person name="Glavina del Rio T."/>
            <person name="Dalin E."/>
            <person name="Tice H."/>
            <person name="Bruce D."/>
            <person name="Goodwin L."/>
            <person name="Pitluck S."/>
            <person name="Peters L."/>
            <person name="Ovchinnikova G."/>
            <person name="Lu M."/>
            <person name="Kyrpides N."/>
            <person name="Mavromatis K."/>
            <person name="Ivanova N."/>
            <person name="Brettin T."/>
            <person name="Detter J.C."/>
            <person name="Han C."/>
            <person name="Larimer F."/>
            <person name="Land M."/>
            <person name="Hauser L."/>
            <person name="Markowitz V."/>
            <person name="Cheng J.-F."/>
            <person name="Hugenholtz P."/>
            <person name="Woyke T."/>
            <person name="Wu D."/>
            <person name="Spring S."/>
            <person name="Schroeder M."/>
            <person name="Kopitz M."/>
            <person name="Brambilla E."/>
            <person name="Klenk H.-P."/>
            <person name="Eisen J.A."/>
        </authorList>
    </citation>
    <scope>NUCLEOTIDE SEQUENCE</scope>
    <source>
        <strain evidence="6">DSM 3403</strain>
    </source>
</reference>
<dbReference type="GO" id="GO:0004386">
    <property type="term" value="F:helicase activity"/>
    <property type="evidence" value="ECO:0007669"/>
    <property type="project" value="UniProtKB-KW"/>
</dbReference>
<keyword evidence="6" id="KW-0067">ATP-binding</keyword>
<dbReference type="GO" id="GO:0016787">
    <property type="term" value="F:hydrolase activity"/>
    <property type="evidence" value="ECO:0007669"/>
    <property type="project" value="UniProtKB-KW"/>
</dbReference>
<feature type="domain" description="SWIM-type" evidence="3">
    <location>
        <begin position="94"/>
        <end position="130"/>
    </location>
</feature>
<keyword evidence="6" id="KW-0347">Helicase</keyword>
<dbReference type="GO" id="GO:0015616">
    <property type="term" value="F:DNA translocase activity"/>
    <property type="evidence" value="ECO:0007669"/>
    <property type="project" value="TreeGrafter"/>
</dbReference>
<dbReference type="HOGENOM" id="CLU_000315_21_3_10"/>
<keyword evidence="2" id="KW-0862">Zinc</keyword>
<dbReference type="InterPro" id="IPR038718">
    <property type="entry name" value="SNF2-like_sf"/>
</dbReference>
<dbReference type="SMART" id="SM00490">
    <property type="entry name" value="HELICc"/>
    <property type="match status" value="1"/>
</dbReference>
<dbReference type="InterPro" id="IPR000330">
    <property type="entry name" value="SNF2_N"/>
</dbReference>
<dbReference type="GO" id="GO:0005524">
    <property type="term" value="F:ATP binding"/>
    <property type="evidence" value="ECO:0007669"/>
    <property type="project" value="InterPro"/>
</dbReference>
<dbReference type="InterPro" id="IPR027417">
    <property type="entry name" value="P-loop_NTPase"/>
</dbReference>
<evidence type="ECO:0000256" key="2">
    <source>
        <dbReference type="PROSITE-ProRule" id="PRU00325"/>
    </source>
</evidence>
<dbReference type="Pfam" id="PF00271">
    <property type="entry name" value="Helicase_C"/>
    <property type="match status" value="1"/>
</dbReference>
<dbReference type="PROSITE" id="PS51192">
    <property type="entry name" value="HELICASE_ATP_BIND_1"/>
    <property type="match status" value="1"/>
</dbReference>
<keyword evidence="2" id="KW-0479">Metal-binding</keyword>
<sequence length="1148" mass="132006">MTNAYKLIYQELYFYSTNINSTIISVFKIISHSEENNCLLIKDVHFESLAEIIILQHASNGIFTDHKSLQYIYPKTLEINQGIFSNQYSSVVFPQVIVAKQDELLSITCECKAIKGRLCEHQTQVLLAIAKRDEFRVFFDKNYRYDQLRKAAADYGLAYETDLDSLFNLTYSNKKITITPKLQGLLAVNKESLGNLKQVIVKDSTLKVADADQTTIVILKQHKYYKHLIIGLYQANITKDGKIKNPLNPIAPLDRIWQTEDHQQLKFFTGINSFQGTIDKEKSEADIVALRAVINNPLKFTFYLHDNRKSENVTATAVLPVEVNLLSDGFKLTVTQADQFFELSANAQINGIDYGINDLQLTLTYFLFIGQTLFLVDNLQILNVIELLKKNNGRLLIHVSKFKEFKTQFLGELEDKIKVDYKHVKPATTLQLKQQGFGNEPEKIIYLSDFGDQVMIIPVVSYGEVEIAIRTKRQIYAVDSKGKEFMVKRDNAVEDGFIGLIIKQHAYFFEQLENDLHYFYLHKKHFLNEDWFLNVFDEWQSNKITVLGFNELENNKLNPNKVKISIKILSGINWFNALINVRFGKSKASLKQLHKAVKNKSKYVQLDDGSLGILPADWIAKFDAYFKAAEIADEETLQIPKVAFSTVEQLYEEEMLDGYVKEEINAYRRKLNDFDAVQQISVPEGLNATLRFYQQQGLNWLNFLDDFNFGGCLADDMGLGKSLQIIAFILLQRQKSAHNTNLLVVPTSLVFNWKHEIEKFAPSINVHTITSSDPDKNTNDWGQYEVILISYGTLLSAVNFLKKYEFNYIFLDESQNIKNPESQRYKAARLLQARNRIVITGTPIENNTVDLYGQLSFACPGLLGSKQYFRDVYSIPIDRLKERRRTQELQNKIKPFILRRTKQQVAGELPEKTTMTLYCEMQPEQRRIYDAYEKEFREFISATDNELLKNRSMYVLKGLTRLRQICDSPQLLGEDRLKGEASAKIDLLMEQIESKMTQHKILVFSQFVSMLDLIREQLDDKGIAYVMLTGSTRNRDSVVNEFKTNNNIRVFLISLKAGGTGLNLTEADYVYLVDPWWNPAVENQAIDRVHRIGQHKNIVAVRLICAGTVEEKIMNLQESKKELANNMISTDTSFLSSLSKNDLMRLLS</sequence>
<dbReference type="PROSITE" id="PS51194">
    <property type="entry name" value="HELICASE_CTER"/>
    <property type="match status" value="1"/>
</dbReference>
<protein>
    <submittedName>
        <fullName evidence="6">DNA/RNA helicase, superfamily II, SNF2 family</fullName>
    </submittedName>
</protein>
<accession>H8KVG4</accession>
<evidence type="ECO:0000313" key="6">
    <source>
        <dbReference type="EMBL" id="AFD06344.1"/>
    </source>
</evidence>
<dbReference type="EMBL" id="CP003349">
    <property type="protein sequence ID" value="AFD06344.1"/>
    <property type="molecule type" value="Genomic_DNA"/>
</dbReference>
<feature type="domain" description="Helicase C-terminal" evidence="5">
    <location>
        <begin position="984"/>
        <end position="1139"/>
    </location>
</feature>
<dbReference type="KEGG" id="scn:Solca_1250"/>
<organism evidence="6 7">
    <name type="scientific">Solitalea canadensis (strain ATCC 29591 / DSM 3403 / JCM 21819 / LMG 8368 / NBRC 15130 / NCIMB 12057 / USAM 9D)</name>
    <name type="common">Flexibacter canadensis</name>
    <dbReference type="NCBI Taxonomy" id="929556"/>
    <lineage>
        <taxon>Bacteria</taxon>
        <taxon>Pseudomonadati</taxon>
        <taxon>Bacteroidota</taxon>
        <taxon>Sphingobacteriia</taxon>
        <taxon>Sphingobacteriales</taxon>
        <taxon>Sphingobacteriaceae</taxon>
        <taxon>Solitalea</taxon>
    </lineage>
</organism>
<evidence type="ECO:0000256" key="1">
    <source>
        <dbReference type="ARBA" id="ARBA00022801"/>
    </source>
</evidence>
<dbReference type="InterPro" id="IPR001650">
    <property type="entry name" value="Helicase_C-like"/>
</dbReference>
<evidence type="ECO:0000259" key="3">
    <source>
        <dbReference type="PROSITE" id="PS50966"/>
    </source>
</evidence>
<dbReference type="Proteomes" id="UP000007590">
    <property type="component" value="Chromosome"/>
</dbReference>
<dbReference type="PANTHER" id="PTHR45629:SF7">
    <property type="entry name" value="DNA EXCISION REPAIR PROTEIN ERCC-6-RELATED"/>
    <property type="match status" value="1"/>
</dbReference>
<dbReference type="InterPro" id="IPR014001">
    <property type="entry name" value="Helicase_ATP-bd"/>
</dbReference>
<dbReference type="Gene3D" id="3.40.50.10810">
    <property type="entry name" value="Tandem AAA-ATPase domain"/>
    <property type="match status" value="1"/>
</dbReference>
<evidence type="ECO:0000259" key="5">
    <source>
        <dbReference type="PROSITE" id="PS51194"/>
    </source>
</evidence>
<dbReference type="InterPro" id="IPR049730">
    <property type="entry name" value="SNF2/RAD54-like_C"/>
</dbReference>
<dbReference type="InterPro" id="IPR007527">
    <property type="entry name" value="Znf_SWIM"/>
</dbReference>